<evidence type="ECO:0000313" key="4">
    <source>
        <dbReference type="EMBL" id="MBP2328657.1"/>
    </source>
</evidence>
<keyword evidence="5" id="KW-1185">Reference proteome</keyword>
<dbReference type="Gene3D" id="3.30.420.40">
    <property type="match status" value="2"/>
</dbReference>
<protein>
    <submittedName>
        <fullName evidence="4">Decarbamoylnovobiocin carbamoyltransferase/7-O-carbamoyltransferase</fullName>
        <ecNumber evidence="4">2.1.3.-</ecNumber>
        <ecNumber evidence="4">2.1.3.12</ecNumber>
    </submittedName>
</protein>
<sequence>MTAMLVLGLSGGFSREDVELTPDIQDNFFHDAAACLLRDGHVLAAVEQERLNRIKQTTKFPARAVRACLAEAGVTLADVDRISYYFREDFLDAQLHMQYMNNPDIPVVYSRELVRRRLAEELGTDFPADRISYTPHHLAHATATFAHSGMSEALVVVIDARGDDESWTFYRGTESGLEQLTTHSVMHSLGRLYLIGTAMLGYKMGDEYKVMGLAPYGDPERYRPAFDGCYTLRDKGAFDLDLGALLPAFAMNGFTWRRRGEGFGQDHKDFAAALQETVERITLHALTHWREATGLGDLCLSGGVAHNCTMNGKVLRSGLFDRVFVHPASHDAGAALGAALAADDQRDRAPKQLHAANWGPGIGNRDQIRTELLAWEPLVEFEECDDIVARTADLLADGSVVAWVQGRSEFGPRALGNRSILADPRPKENQTRINAMIKMRESFRPFAPVVTTEAAEKYFEIPSAEGNFDFMSFVLPVREEHRAALGAVTHVDGTARVQVVDPAANPRFSELVTRFGDRTGVPVLLNTSFNNHAEPIVQNVRDALATYLTTGLDRLVIGDFLVRRKDKPGRPALETCTVVLPAAVRLAESVQHDGSRRVVTHELFFALAKGKRRTVSPEAYAVLSRTDSQTPIGTLTDELRTELHQLWQDRFIAIVPC</sequence>
<evidence type="ECO:0000256" key="1">
    <source>
        <dbReference type="ARBA" id="ARBA00006129"/>
    </source>
</evidence>
<organism evidence="4 5">
    <name type="scientific">Kibdelosporangium banguiense</name>
    <dbReference type="NCBI Taxonomy" id="1365924"/>
    <lineage>
        <taxon>Bacteria</taxon>
        <taxon>Bacillati</taxon>
        <taxon>Actinomycetota</taxon>
        <taxon>Actinomycetes</taxon>
        <taxon>Pseudonocardiales</taxon>
        <taxon>Pseudonocardiaceae</taxon>
        <taxon>Kibdelosporangium</taxon>
    </lineage>
</organism>
<evidence type="ECO:0000313" key="5">
    <source>
        <dbReference type="Proteomes" id="UP001519332"/>
    </source>
</evidence>
<accession>A0ABS4TW77</accession>
<feature type="domain" description="Carbamoyltransferase C-terminal" evidence="3">
    <location>
        <begin position="392"/>
        <end position="564"/>
    </location>
</feature>
<dbReference type="SUPFAM" id="SSF53067">
    <property type="entry name" value="Actin-like ATPase domain"/>
    <property type="match status" value="1"/>
</dbReference>
<name>A0ABS4TW77_9PSEU</name>
<gene>
    <name evidence="4" type="ORF">JOF56_009042</name>
</gene>
<dbReference type="InterPro" id="IPR031730">
    <property type="entry name" value="Carbam_trans_C"/>
</dbReference>
<dbReference type="EC" id="2.1.3.-" evidence="4"/>
<feature type="domain" description="Carbamoyltransferase" evidence="2">
    <location>
        <begin position="27"/>
        <end position="340"/>
    </location>
</feature>
<dbReference type="InterPro" id="IPR051338">
    <property type="entry name" value="NodU/CmcH_Carbamoyltrnsfr"/>
</dbReference>
<dbReference type="Pfam" id="PF02543">
    <property type="entry name" value="Carbam_trans_N"/>
    <property type="match status" value="1"/>
</dbReference>
<comment type="caution">
    <text evidence="4">The sequence shown here is derived from an EMBL/GenBank/DDBJ whole genome shotgun (WGS) entry which is preliminary data.</text>
</comment>
<reference evidence="4 5" key="1">
    <citation type="submission" date="2021-03" db="EMBL/GenBank/DDBJ databases">
        <title>Sequencing the genomes of 1000 actinobacteria strains.</title>
        <authorList>
            <person name="Klenk H.-P."/>
        </authorList>
    </citation>
    <scope>NUCLEOTIDE SEQUENCE [LARGE SCALE GENOMIC DNA]</scope>
    <source>
        <strain evidence="4 5">DSM 46670</strain>
    </source>
</reference>
<dbReference type="EMBL" id="JAGINW010000001">
    <property type="protein sequence ID" value="MBP2328657.1"/>
    <property type="molecule type" value="Genomic_DNA"/>
</dbReference>
<dbReference type="InterPro" id="IPR043129">
    <property type="entry name" value="ATPase_NBD"/>
</dbReference>
<dbReference type="Gene3D" id="3.90.870.20">
    <property type="entry name" value="Carbamoyltransferase, C-terminal domain"/>
    <property type="match status" value="1"/>
</dbReference>
<dbReference type="Pfam" id="PF16861">
    <property type="entry name" value="Carbam_trans_C"/>
    <property type="match status" value="1"/>
</dbReference>
<dbReference type="PANTHER" id="PTHR34847:SF1">
    <property type="entry name" value="NODULATION PROTEIN U"/>
    <property type="match status" value="1"/>
</dbReference>
<evidence type="ECO:0000259" key="2">
    <source>
        <dbReference type="Pfam" id="PF02543"/>
    </source>
</evidence>
<keyword evidence="4" id="KW-0808">Transferase</keyword>
<evidence type="ECO:0000259" key="3">
    <source>
        <dbReference type="Pfam" id="PF16861"/>
    </source>
</evidence>
<dbReference type="Proteomes" id="UP001519332">
    <property type="component" value="Unassembled WGS sequence"/>
</dbReference>
<dbReference type="InterPro" id="IPR038152">
    <property type="entry name" value="Carbam_trans_C_sf"/>
</dbReference>
<dbReference type="PANTHER" id="PTHR34847">
    <property type="entry name" value="NODULATION PROTEIN U"/>
    <property type="match status" value="1"/>
</dbReference>
<comment type="similarity">
    <text evidence="1">Belongs to the NodU/CmcH family.</text>
</comment>
<dbReference type="InterPro" id="IPR003696">
    <property type="entry name" value="Carbtransf_dom"/>
</dbReference>
<dbReference type="GO" id="GO:0016740">
    <property type="term" value="F:transferase activity"/>
    <property type="evidence" value="ECO:0007669"/>
    <property type="project" value="UniProtKB-KW"/>
</dbReference>
<proteinExistence type="inferred from homology"/>
<dbReference type="EC" id="2.1.3.12" evidence="4"/>